<keyword evidence="1" id="KW-0489">Methyltransferase</keyword>
<dbReference type="GO" id="GO:0008168">
    <property type="term" value="F:methyltransferase activity"/>
    <property type="evidence" value="ECO:0007669"/>
    <property type="project" value="UniProtKB-KW"/>
</dbReference>
<sequence>MDAETGAGAPPRLSRALVRWTYRFALGREPESEAVLAAWADSDDFTGLREGVLSSSEFVTHALGGFVERGGWTLGPVTPEAVAALLALRDGVQPAPDDVAATRAACADLRRLRRLLLEAPEILARLPALPAPAERALHLAGRRFALRAPADAPGMADFPGAAPLLARLLRAALPEGGEGAVILDDGAGIGLSLLGLAAGAPGHAALLGFEADLHAAALLSAHIAANDLPRARAMAVPLDDPEALLAREGLSRLDVLRLAGPGVGARLAAWAPALAARGTLLVVEFDLAEALADPATHPRAVIEAWRGLYPQATAFTPGGEAYGLEEEGAVTRFLLGALARRATLVLSTEAGLRAGF</sequence>
<dbReference type="AlphaFoldDB" id="A0A840AIF3"/>
<evidence type="ECO:0000313" key="2">
    <source>
        <dbReference type="Proteomes" id="UP000553193"/>
    </source>
</evidence>
<comment type="caution">
    <text evidence="1">The sequence shown here is derived from an EMBL/GenBank/DDBJ whole genome shotgun (WGS) entry which is preliminary data.</text>
</comment>
<dbReference type="SUPFAM" id="SSF53335">
    <property type="entry name" value="S-adenosyl-L-methionine-dependent methyltransferases"/>
    <property type="match status" value="1"/>
</dbReference>
<dbReference type="EMBL" id="JACIDJ010000009">
    <property type="protein sequence ID" value="MBB3900316.1"/>
    <property type="molecule type" value="Genomic_DNA"/>
</dbReference>
<dbReference type="InterPro" id="IPR029063">
    <property type="entry name" value="SAM-dependent_MTases_sf"/>
</dbReference>
<dbReference type="RefSeq" id="WP_184386537.1">
    <property type="nucleotide sequence ID" value="NZ_JACIDJ010000009.1"/>
</dbReference>
<dbReference type="Proteomes" id="UP000553193">
    <property type="component" value="Unassembled WGS sequence"/>
</dbReference>
<proteinExistence type="predicted"/>
<reference evidence="1 2" key="1">
    <citation type="submission" date="2020-08" db="EMBL/GenBank/DDBJ databases">
        <title>Genomic Encyclopedia of Type Strains, Phase IV (KMG-IV): sequencing the most valuable type-strain genomes for metagenomic binning, comparative biology and taxonomic classification.</title>
        <authorList>
            <person name="Goeker M."/>
        </authorList>
    </citation>
    <scope>NUCLEOTIDE SEQUENCE [LARGE SCALE GENOMIC DNA]</scope>
    <source>
        <strain evidence="1 2">DSM 19979</strain>
    </source>
</reference>
<accession>A0A840AIF3</accession>
<dbReference type="GO" id="GO:0032259">
    <property type="term" value="P:methylation"/>
    <property type="evidence" value="ECO:0007669"/>
    <property type="project" value="UniProtKB-KW"/>
</dbReference>
<keyword evidence="1" id="KW-0808">Transferase</keyword>
<evidence type="ECO:0000313" key="1">
    <source>
        <dbReference type="EMBL" id="MBB3900316.1"/>
    </source>
</evidence>
<name>A0A840AIF3_9PROT</name>
<protein>
    <submittedName>
        <fullName evidence="1">Putative O-methyltransferase YrrM</fullName>
    </submittedName>
</protein>
<organism evidence="1 2">
    <name type="scientific">Roseococcus suduntuyensis</name>
    <dbReference type="NCBI Taxonomy" id="455361"/>
    <lineage>
        <taxon>Bacteria</taxon>
        <taxon>Pseudomonadati</taxon>
        <taxon>Pseudomonadota</taxon>
        <taxon>Alphaproteobacteria</taxon>
        <taxon>Acetobacterales</taxon>
        <taxon>Roseomonadaceae</taxon>
        <taxon>Roseococcus</taxon>
    </lineage>
</organism>
<gene>
    <name evidence="1" type="ORF">GGQ83_003792</name>
</gene>
<keyword evidence="2" id="KW-1185">Reference proteome</keyword>